<feature type="domain" description="Ubiquitin-like" evidence="1">
    <location>
        <begin position="66"/>
        <end position="146"/>
    </location>
</feature>
<protein>
    <submittedName>
        <fullName evidence="2">Ubiquitin C</fullName>
    </submittedName>
</protein>
<dbReference type="SUPFAM" id="SSF54236">
    <property type="entry name" value="Ubiquitin-like"/>
    <property type="match status" value="2"/>
</dbReference>
<feature type="domain" description="Ubiquitin-like" evidence="1">
    <location>
        <begin position="1"/>
        <end position="60"/>
    </location>
</feature>
<dbReference type="OrthoDB" id="428577at2759"/>
<dbReference type="EMBL" id="WTPW01000221">
    <property type="protein sequence ID" value="KAF0533344.1"/>
    <property type="molecule type" value="Genomic_DNA"/>
</dbReference>
<evidence type="ECO:0000259" key="1">
    <source>
        <dbReference type="PROSITE" id="PS50053"/>
    </source>
</evidence>
<name>A0A8H4AUA7_GIGMA</name>
<dbReference type="Pfam" id="PF00240">
    <property type="entry name" value="ubiquitin"/>
    <property type="match status" value="2"/>
</dbReference>
<dbReference type="AlphaFoldDB" id="A0A8H4AUA7"/>
<accession>A0A8H4AUA7</accession>
<dbReference type="Proteomes" id="UP000439903">
    <property type="component" value="Unassembled WGS sequence"/>
</dbReference>
<dbReference type="InterPro" id="IPR050158">
    <property type="entry name" value="Ubiquitin_ubiquitin-like"/>
</dbReference>
<reference evidence="2 3" key="1">
    <citation type="journal article" date="2019" name="Environ. Microbiol.">
        <title>At the nexus of three kingdoms: the genome of the mycorrhizal fungus Gigaspora margarita provides insights into plant, endobacterial and fungal interactions.</title>
        <authorList>
            <person name="Venice F."/>
            <person name="Ghignone S."/>
            <person name="Salvioli di Fossalunga A."/>
            <person name="Amselem J."/>
            <person name="Novero M."/>
            <person name="Xianan X."/>
            <person name="Sedzielewska Toro K."/>
            <person name="Morin E."/>
            <person name="Lipzen A."/>
            <person name="Grigoriev I.V."/>
            <person name="Henrissat B."/>
            <person name="Martin F.M."/>
            <person name="Bonfante P."/>
        </authorList>
    </citation>
    <scope>NUCLEOTIDE SEQUENCE [LARGE SCALE GENOMIC DNA]</scope>
    <source>
        <strain evidence="2 3">BEG34</strain>
    </source>
</reference>
<gene>
    <name evidence="2" type="ORF">F8M41_010620</name>
</gene>
<dbReference type="Gene3D" id="3.10.20.90">
    <property type="entry name" value="Phosphatidylinositol 3-kinase Catalytic Subunit, Chain A, domain 1"/>
    <property type="match status" value="2"/>
</dbReference>
<dbReference type="SMART" id="SM00213">
    <property type="entry name" value="UBQ"/>
    <property type="match status" value="2"/>
</dbReference>
<dbReference type="InterPro" id="IPR029071">
    <property type="entry name" value="Ubiquitin-like_domsf"/>
</dbReference>
<dbReference type="PANTHER" id="PTHR10666">
    <property type="entry name" value="UBIQUITIN"/>
    <property type="match status" value="1"/>
</dbReference>
<proteinExistence type="predicted"/>
<dbReference type="InterPro" id="IPR000626">
    <property type="entry name" value="Ubiquitin-like_dom"/>
</dbReference>
<organism evidence="2 3">
    <name type="scientific">Gigaspora margarita</name>
    <dbReference type="NCBI Taxonomy" id="4874"/>
    <lineage>
        <taxon>Eukaryota</taxon>
        <taxon>Fungi</taxon>
        <taxon>Fungi incertae sedis</taxon>
        <taxon>Mucoromycota</taxon>
        <taxon>Glomeromycotina</taxon>
        <taxon>Glomeromycetes</taxon>
        <taxon>Diversisporales</taxon>
        <taxon>Gigasporaceae</taxon>
        <taxon>Gigaspora</taxon>
    </lineage>
</organism>
<dbReference type="PRINTS" id="PR00348">
    <property type="entry name" value="UBIQUITIN"/>
</dbReference>
<keyword evidence="3" id="KW-1185">Reference proteome</keyword>
<dbReference type="InterPro" id="IPR019956">
    <property type="entry name" value="Ubiquitin_dom"/>
</dbReference>
<evidence type="ECO:0000313" key="3">
    <source>
        <dbReference type="Proteomes" id="UP000439903"/>
    </source>
</evidence>
<dbReference type="PROSITE" id="PS50053">
    <property type="entry name" value="UBIQUITIN_2"/>
    <property type="match status" value="2"/>
</dbReference>
<evidence type="ECO:0000313" key="2">
    <source>
        <dbReference type="EMBL" id="KAF0533344.1"/>
    </source>
</evidence>
<comment type="caution">
    <text evidence="2">The sequence shown here is derived from an EMBL/GenBank/DDBJ whole genome shotgun (WGS) entry which is preliminary data.</text>
</comment>
<sequence length="223" mass="25418">MYDGKFPLNVESSDTIDNVKSKIFSILGIQDDLSLILAGQLLKDKQTLSDYNIQNRFIIYSCIALSRIFIKVPAGKTFHLGARPFDTIGCIKLEIQTLKKCQFKIKTQDQQRLIFTGVQLNDSRALSDYDIPNNATLYLLLRLRGRGNFNLNLFQDLTKSVIVKPWKKDAPSWRIAVVGLNLEDGEPPQKVDSEWIIATNDGYTTFESEELVSWMNLVVKVKR</sequence>